<evidence type="ECO:0000313" key="5">
    <source>
        <dbReference type="Proteomes" id="UP000534306"/>
    </source>
</evidence>
<dbReference type="Proteomes" id="UP000534306">
    <property type="component" value="Unassembled WGS sequence"/>
</dbReference>
<organism evidence="4 5">
    <name type="scientific">Kribbella sandramycini</name>
    <dbReference type="NCBI Taxonomy" id="60450"/>
    <lineage>
        <taxon>Bacteria</taxon>
        <taxon>Bacillati</taxon>
        <taxon>Actinomycetota</taxon>
        <taxon>Actinomycetes</taxon>
        <taxon>Propionibacteriales</taxon>
        <taxon>Kribbellaceae</taxon>
        <taxon>Kribbella</taxon>
    </lineage>
</organism>
<evidence type="ECO:0000256" key="1">
    <source>
        <dbReference type="ARBA" id="ARBA00007689"/>
    </source>
</evidence>
<accession>A0A7Y4NXL6</accession>
<gene>
    <name evidence="3" type="ORF">HNR71_003451</name>
    <name evidence="4" type="ORF">HPO96_04965</name>
</gene>
<dbReference type="EMBL" id="JABJRC010000001">
    <property type="protein sequence ID" value="NOL39591.1"/>
    <property type="molecule type" value="Genomic_DNA"/>
</dbReference>
<evidence type="ECO:0000313" key="4">
    <source>
        <dbReference type="EMBL" id="NOL39591.1"/>
    </source>
</evidence>
<dbReference type="PANTHER" id="PTHR35174:SF3">
    <property type="entry name" value="BLL7171 PROTEIN"/>
    <property type="match status" value="1"/>
</dbReference>
<feature type="domain" description="YCII-related" evidence="2">
    <location>
        <begin position="1"/>
        <end position="111"/>
    </location>
</feature>
<dbReference type="Gene3D" id="3.30.70.1060">
    <property type="entry name" value="Dimeric alpha+beta barrel"/>
    <property type="match status" value="1"/>
</dbReference>
<protein>
    <submittedName>
        <fullName evidence="4">YciI family protein</fullName>
    </submittedName>
</protein>
<dbReference type="Pfam" id="PF03795">
    <property type="entry name" value="YCII"/>
    <property type="match status" value="1"/>
</dbReference>
<proteinExistence type="inferred from homology"/>
<dbReference type="RefSeq" id="WP_171671354.1">
    <property type="nucleotide sequence ID" value="NZ_BAAAGT010000003.1"/>
</dbReference>
<dbReference type="AlphaFoldDB" id="A0A7Y4NXL6"/>
<evidence type="ECO:0000313" key="3">
    <source>
        <dbReference type="EMBL" id="MBB6567814.1"/>
    </source>
</evidence>
<sequence length="112" mass="11963">MKFALVYQYDPATDSPTEAEIPDWLSIDQEIKDSGGYVFAEGFHATSAGRTVTRRSGELVVQDGVAATSGPVVAGFIVVDVDSIEAAQAWAEKVPTANYGSVDIRPVVEWNG</sequence>
<evidence type="ECO:0000259" key="2">
    <source>
        <dbReference type="Pfam" id="PF03795"/>
    </source>
</evidence>
<keyword evidence="5" id="KW-1185">Reference proteome</keyword>
<dbReference type="EMBL" id="JACHKF010000001">
    <property type="protein sequence ID" value="MBB6567814.1"/>
    <property type="molecule type" value="Genomic_DNA"/>
</dbReference>
<dbReference type="InterPro" id="IPR005545">
    <property type="entry name" value="YCII"/>
</dbReference>
<name>A0A7Y4NXL6_9ACTN</name>
<evidence type="ECO:0000313" key="6">
    <source>
        <dbReference type="Proteomes" id="UP000553957"/>
    </source>
</evidence>
<reference evidence="4 5" key="1">
    <citation type="submission" date="2020-05" db="EMBL/GenBank/DDBJ databases">
        <title>Genome sequence of Kribbella sandramycini ATCC 39419.</title>
        <authorList>
            <person name="Maclea K.S."/>
            <person name="Fair J.L."/>
        </authorList>
    </citation>
    <scope>NUCLEOTIDE SEQUENCE [LARGE SCALE GENOMIC DNA]</scope>
    <source>
        <strain evidence="4 5">ATCC 39419</strain>
    </source>
</reference>
<reference evidence="3 6" key="2">
    <citation type="submission" date="2020-08" db="EMBL/GenBank/DDBJ databases">
        <title>Sequencing the genomes of 1000 actinobacteria strains.</title>
        <authorList>
            <person name="Klenk H.-P."/>
        </authorList>
    </citation>
    <scope>NUCLEOTIDE SEQUENCE [LARGE SCALE GENOMIC DNA]</scope>
    <source>
        <strain evidence="3 6">DSM 15626</strain>
    </source>
</reference>
<dbReference type="SUPFAM" id="SSF54909">
    <property type="entry name" value="Dimeric alpha+beta barrel"/>
    <property type="match status" value="1"/>
</dbReference>
<dbReference type="Proteomes" id="UP000553957">
    <property type="component" value="Unassembled WGS sequence"/>
</dbReference>
<dbReference type="InterPro" id="IPR011008">
    <property type="entry name" value="Dimeric_a/b-barrel"/>
</dbReference>
<dbReference type="PANTHER" id="PTHR35174">
    <property type="entry name" value="BLL7171 PROTEIN-RELATED"/>
    <property type="match status" value="1"/>
</dbReference>
<comment type="caution">
    <text evidence="4">The sequence shown here is derived from an EMBL/GenBank/DDBJ whole genome shotgun (WGS) entry which is preliminary data.</text>
</comment>
<comment type="similarity">
    <text evidence="1">Belongs to the YciI family.</text>
</comment>